<keyword evidence="2" id="KW-1185">Reference proteome</keyword>
<organism evidence="1 2">
    <name type="scientific">Xylaria bambusicola</name>
    <dbReference type="NCBI Taxonomy" id="326684"/>
    <lineage>
        <taxon>Eukaryota</taxon>
        <taxon>Fungi</taxon>
        <taxon>Dikarya</taxon>
        <taxon>Ascomycota</taxon>
        <taxon>Pezizomycotina</taxon>
        <taxon>Sordariomycetes</taxon>
        <taxon>Xylariomycetidae</taxon>
        <taxon>Xylariales</taxon>
        <taxon>Xylariaceae</taxon>
        <taxon>Xylaria</taxon>
    </lineage>
</organism>
<reference evidence="1 2" key="1">
    <citation type="submission" date="2023-10" db="EMBL/GenBank/DDBJ databases">
        <title>Draft genome sequence of Xylaria bambusicola isolate GMP-LS, the root and basal stem rot pathogen of sugarcane in Indonesia.</title>
        <authorList>
            <person name="Selvaraj P."/>
            <person name="Muralishankar V."/>
            <person name="Muruganantham S."/>
            <person name="Sp S."/>
            <person name="Haryani S."/>
            <person name="Lau K.J.X."/>
            <person name="Naqvi N.I."/>
        </authorList>
    </citation>
    <scope>NUCLEOTIDE SEQUENCE [LARGE SCALE GENOMIC DNA]</scope>
    <source>
        <strain evidence="1">GMP-LS</strain>
    </source>
</reference>
<dbReference type="Proteomes" id="UP001305414">
    <property type="component" value="Unassembled WGS sequence"/>
</dbReference>
<dbReference type="PANTHER" id="PTHR14187:SF5">
    <property type="entry name" value="HEAT SHOCK 70 KDA PROTEIN 12A"/>
    <property type="match status" value="1"/>
</dbReference>
<protein>
    <submittedName>
        <fullName evidence="1">Uncharacterized protein</fullName>
    </submittedName>
</protein>
<accession>A0AAN7UPH5</accession>
<dbReference type="AlphaFoldDB" id="A0AAN7UPH5"/>
<comment type="caution">
    <text evidence="1">The sequence shown here is derived from an EMBL/GenBank/DDBJ whole genome shotgun (WGS) entry which is preliminary data.</text>
</comment>
<proteinExistence type="predicted"/>
<dbReference type="SUPFAM" id="SSF53067">
    <property type="entry name" value="Actin-like ATPase domain"/>
    <property type="match status" value="1"/>
</dbReference>
<gene>
    <name evidence="1" type="ORF">RRF57_004841</name>
</gene>
<dbReference type="CDD" id="cd10170">
    <property type="entry name" value="ASKHA_NBD_HSP70"/>
    <property type="match status" value="1"/>
</dbReference>
<sequence>MANQVCIAAVFLELPHDGCFLGNQLSVIKFCIQQLIPGGGTVDLISYEITSTKPSLELAELVPGKGGMAGSLGLNKRFAEAVQNVVGDEQWVTLKKGVGWSKASNEFDKVVKTAFRGDIDENFYISFPFATLEDDEDEDLVGNCWTMSGRHVKEIFDPLVTDIIRLVEEQVKNAQVKVQGRPIKVSNYLDMNSNRELHTEVFRGSFLWVDLLDGAWAAIVKGAVLSRMNNCPAVTSTQAVRHYGTTGLTPYVTMRDEGQPQELCPLDGVNRVRTNTWYINIGEDLKRNRTIKFPFYRKVAVPYFPRELIFKDQLITSEAKFPPRYPGPHTKVNCTVTADFRNVKKAQFMLKRGLDGTNYIEVHYKLVLSTDAANMKFSVEFDGKNLGSVDASYE</sequence>
<evidence type="ECO:0000313" key="2">
    <source>
        <dbReference type="Proteomes" id="UP001305414"/>
    </source>
</evidence>
<evidence type="ECO:0000313" key="1">
    <source>
        <dbReference type="EMBL" id="KAK5629126.1"/>
    </source>
</evidence>
<name>A0AAN7UPH5_9PEZI</name>
<dbReference type="InterPro" id="IPR043129">
    <property type="entry name" value="ATPase_NBD"/>
</dbReference>
<dbReference type="PANTHER" id="PTHR14187">
    <property type="entry name" value="ALPHA KINASE/ELONGATION FACTOR 2 KINASE"/>
    <property type="match status" value="1"/>
</dbReference>
<dbReference type="EMBL" id="JAWHQM010000010">
    <property type="protein sequence ID" value="KAK5629126.1"/>
    <property type="molecule type" value="Genomic_DNA"/>
</dbReference>